<accession>A0A016SXZ0</accession>
<organism evidence="2 3">
    <name type="scientific">Ancylostoma ceylanicum</name>
    <dbReference type="NCBI Taxonomy" id="53326"/>
    <lineage>
        <taxon>Eukaryota</taxon>
        <taxon>Metazoa</taxon>
        <taxon>Ecdysozoa</taxon>
        <taxon>Nematoda</taxon>
        <taxon>Chromadorea</taxon>
        <taxon>Rhabditida</taxon>
        <taxon>Rhabditina</taxon>
        <taxon>Rhabditomorpha</taxon>
        <taxon>Strongyloidea</taxon>
        <taxon>Ancylostomatidae</taxon>
        <taxon>Ancylostomatinae</taxon>
        <taxon>Ancylostoma</taxon>
    </lineage>
</organism>
<reference evidence="3" key="1">
    <citation type="journal article" date="2015" name="Nat. Genet.">
        <title>The genome and transcriptome of the zoonotic hookworm Ancylostoma ceylanicum identify infection-specific gene families.</title>
        <authorList>
            <person name="Schwarz E.M."/>
            <person name="Hu Y."/>
            <person name="Antoshechkin I."/>
            <person name="Miller M.M."/>
            <person name="Sternberg P.W."/>
            <person name="Aroian R.V."/>
        </authorList>
    </citation>
    <scope>NUCLEOTIDE SEQUENCE</scope>
    <source>
        <strain evidence="3">HY135</strain>
    </source>
</reference>
<sequence length="246" mass="29122">MRRNFYSRANALYYSFVAHWCRFTPAAEDVLCLDLSFSLFCFFTEFWVVLSLVKGARSKDMLLTSCRRNALYKQGQYVGKIREYFYFINHEGMLFLDDSRAKNFTSAYKDVDFLNFFYKQLRINTTGRFADSFPYISLCGRERNYLRCDDRPIVFTEMEDDGKALRIGQSTRKYPFEPTSLSMLSNGRLYHKSPFCEYGLIMSKTADKLFPLFIFDDHGYPVSFRWKGETYPLTNEIRKLIEPKNI</sequence>
<protein>
    <submittedName>
        <fullName evidence="2">Uncharacterized protein</fullName>
    </submittedName>
</protein>
<gene>
    <name evidence="2" type="primary">Acey_s0162.g3402</name>
    <name evidence="2" type="synonym">Acey-F59C6.12</name>
    <name evidence="2" type="ORF">Y032_0162g3402</name>
</gene>
<dbReference type="STRING" id="53326.A0A016SXZ0"/>
<evidence type="ECO:0000256" key="1">
    <source>
        <dbReference type="ARBA" id="ARBA00006322"/>
    </source>
</evidence>
<comment type="caution">
    <text evidence="2">The sequence shown here is derived from an EMBL/GenBank/DDBJ whole genome shotgun (WGS) entry which is preliminary data.</text>
</comment>
<dbReference type="EMBL" id="JARK01001498">
    <property type="protein sequence ID" value="EYB95199.1"/>
    <property type="molecule type" value="Genomic_DNA"/>
</dbReference>
<dbReference type="Pfam" id="PF14956">
    <property type="entry name" value="DUF4505"/>
    <property type="match status" value="1"/>
</dbReference>
<comment type="similarity">
    <text evidence="1">Belongs to the UPF0598 family.</text>
</comment>
<name>A0A016SXZ0_9BILA</name>
<dbReference type="Proteomes" id="UP000024635">
    <property type="component" value="Unassembled WGS sequence"/>
</dbReference>
<evidence type="ECO:0000313" key="2">
    <source>
        <dbReference type="EMBL" id="EYB95199.1"/>
    </source>
</evidence>
<dbReference type="InterPro" id="IPR028108">
    <property type="entry name" value="DUF4505"/>
</dbReference>
<dbReference type="AlphaFoldDB" id="A0A016SXZ0"/>
<evidence type="ECO:0000313" key="3">
    <source>
        <dbReference type="Proteomes" id="UP000024635"/>
    </source>
</evidence>
<proteinExistence type="inferred from homology"/>
<dbReference type="PANTHER" id="PTHR31449:SF3">
    <property type="entry name" value="UPF0598 PROTEIN C8ORF82"/>
    <property type="match status" value="1"/>
</dbReference>
<dbReference type="PANTHER" id="PTHR31449">
    <property type="entry name" value="UPF0598 PROTEIN C8ORF82"/>
    <property type="match status" value="1"/>
</dbReference>
<keyword evidence="3" id="KW-1185">Reference proteome</keyword>
<dbReference type="OrthoDB" id="10260024at2759"/>